<dbReference type="AlphaFoldDB" id="A0A857JDS1"/>
<dbReference type="InterPro" id="IPR007896">
    <property type="entry name" value="BTP_bacteria"/>
</dbReference>
<dbReference type="EMBL" id="CP047650">
    <property type="protein sequence ID" value="QHJ01103.1"/>
    <property type="molecule type" value="Genomic_DNA"/>
</dbReference>
<keyword evidence="1" id="KW-1133">Transmembrane helix</keyword>
<sequence>MQGIWRRVVFVGLYEGIAIVCTSFGLSATTGGEQQLGRATLVAVACSVVAVLWNLVFNMLFERWEAGQAKRGRSLARRVAHAVGFEGGLALMLIPLVAFGLGVSIVQAFWLDIGLLCFFLVYTFVFNWAFDRIFGLPASAA</sequence>
<feature type="domain" description="Chlorhexidine efflux transporter" evidence="2">
    <location>
        <begin position="3"/>
        <end position="66"/>
    </location>
</feature>
<proteinExistence type="predicted"/>
<feature type="transmembrane region" description="Helical" evidence="1">
    <location>
        <begin position="82"/>
        <end position="103"/>
    </location>
</feature>
<dbReference type="Pfam" id="PF05232">
    <property type="entry name" value="BTP"/>
    <property type="match status" value="2"/>
</dbReference>
<feature type="domain" description="Chlorhexidine efflux transporter" evidence="2">
    <location>
        <begin position="73"/>
        <end position="135"/>
    </location>
</feature>
<dbReference type="Proteomes" id="UP000464787">
    <property type="component" value="Chromosome"/>
</dbReference>
<feature type="transmembrane region" description="Helical" evidence="1">
    <location>
        <begin position="39"/>
        <end position="61"/>
    </location>
</feature>
<dbReference type="RefSeq" id="WP_160554912.1">
    <property type="nucleotide sequence ID" value="NZ_CP047650.1"/>
</dbReference>
<reference evidence="3 4" key="1">
    <citation type="submission" date="2020-01" db="EMBL/GenBank/DDBJ databases">
        <title>Genome sequencing of strain KACC 21265.</title>
        <authorList>
            <person name="Heo J."/>
            <person name="Kim S.-J."/>
            <person name="Kim J.-S."/>
            <person name="Hong S.-B."/>
            <person name="Kwon S.-W."/>
        </authorList>
    </citation>
    <scope>NUCLEOTIDE SEQUENCE [LARGE SCALE GENOMIC DNA]</scope>
    <source>
        <strain evidence="3 4">KACC 21265</strain>
    </source>
</reference>
<keyword evidence="1" id="KW-0472">Membrane</keyword>
<name>A0A857JDS1_9BURK</name>
<evidence type="ECO:0000259" key="2">
    <source>
        <dbReference type="Pfam" id="PF05232"/>
    </source>
</evidence>
<feature type="transmembrane region" description="Helical" evidence="1">
    <location>
        <begin position="109"/>
        <end position="130"/>
    </location>
</feature>
<organism evidence="3 4">
    <name type="scientific">Xylophilus rhododendri</name>
    <dbReference type="NCBI Taxonomy" id="2697032"/>
    <lineage>
        <taxon>Bacteria</taxon>
        <taxon>Pseudomonadati</taxon>
        <taxon>Pseudomonadota</taxon>
        <taxon>Betaproteobacteria</taxon>
        <taxon>Burkholderiales</taxon>
        <taxon>Xylophilus</taxon>
    </lineage>
</organism>
<dbReference type="InterPro" id="IPR058208">
    <property type="entry name" value="PACE"/>
</dbReference>
<accession>A0A857JDS1</accession>
<keyword evidence="4" id="KW-1185">Reference proteome</keyword>
<protein>
    <submittedName>
        <fullName evidence="3">PACE efflux transporter</fullName>
    </submittedName>
</protein>
<evidence type="ECO:0000313" key="4">
    <source>
        <dbReference type="Proteomes" id="UP000464787"/>
    </source>
</evidence>
<dbReference type="KEGG" id="xyk:GT347_25820"/>
<feature type="transmembrane region" description="Helical" evidence="1">
    <location>
        <begin position="7"/>
        <end position="27"/>
    </location>
</feature>
<evidence type="ECO:0000256" key="1">
    <source>
        <dbReference type="SAM" id="Phobius"/>
    </source>
</evidence>
<evidence type="ECO:0000313" key="3">
    <source>
        <dbReference type="EMBL" id="QHJ01103.1"/>
    </source>
</evidence>
<gene>
    <name evidence="3" type="ORF">GT347_25820</name>
</gene>
<dbReference type="NCBIfam" id="NF033664">
    <property type="entry name" value="PACE_transport"/>
    <property type="match status" value="1"/>
</dbReference>
<keyword evidence="1" id="KW-0812">Transmembrane</keyword>